<keyword evidence="1" id="KW-1133">Transmembrane helix</keyword>
<comment type="caution">
    <text evidence="2">The sequence shown here is derived from an EMBL/GenBank/DDBJ whole genome shotgun (WGS) entry which is preliminary data.</text>
</comment>
<organism evidence="2 3">
    <name type="scientific">Nephila pilipes</name>
    <name type="common">Giant wood spider</name>
    <name type="synonym">Nephila maculata</name>
    <dbReference type="NCBI Taxonomy" id="299642"/>
    <lineage>
        <taxon>Eukaryota</taxon>
        <taxon>Metazoa</taxon>
        <taxon>Ecdysozoa</taxon>
        <taxon>Arthropoda</taxon>
        <taxon>Chelicerata</taxon>
        <taxon>Arachnida</taxon>
        <taxon>Araneae</taxon>
        <taxon>Araneomorphae</taxon>
        <taxon>Entelegynae</taxon>
        <taxon>Araneoidea</taxon>
        <taxon>Nephilidae</taxon>
        <taxon>Nephila</taxon>
    </lineage>
</organism>
<dbReference type="Proteomes" id="UP000887013">
    <property type="component" value="Unassembled WGS sequence"/>
</dbReference>
<evidence type="ECO:0008006" key="4">
    <source>
        <dbReference type="Google" id="ProtNLM"/>
    </source>
</evidence>
<dbReference type="OrthoDB" id="5800391at2759"/>
<feature type="transmembrane region" description="Helical" evidence="1">
    <location>
        <begin position="160"/>
        <end position="180"/>
    </location>
</feature>
<dbReference type="EMBL" id="BMAW01108837">
    <property type="protein sequence ID" value="GFT35812.1"/>
    <property type="molecule type" value="Genomic_DNA"/>
</dbReference>
<reference evidence="2" key="1">
    <citation type="submission" date="2020-08" db="EMBL/GenBank/DDBJ databases">
        <title>Multicomponent nature underlies the extraordinary mechanical properties of spider dragline silk.</title>
        <authorList>
            <person name="Kono N."/>
            <person name="Nakamura H."/>
            <person name="Mori M."/>
            <person name="Yoshida Y."/>
            <person name="Ohtoshi R."/>
            <person name="Malay A.D."/>
            <person name="Moran D.A.P."/>
            <person name="Tomita M."/>
            <person name="Numata K."/>
            <person name="Arakawa K."/>
        </authorList>
    </citation>
    <scope>NUCLEOTIDE SEQUENCE</scope>
</reference>
<feature type="transmembrane region" description="Helical" evidence="1">
    <location>
        <begin position="20"/>
        <end position="41"/>
    </location>
</feature>
<evidence type="ECO:0000256" key="1">
    <source>
        <dbReference type="SAM" id="Phobius"/>
    </source>
</evidence>
<feature type="transmembrane region" description="Helical" evidence="1">
    <location>
        <begin position="95"/>
        <end position="117"/>
    </location>
</feature>
<keyword evidence="1" id="KW-0812">Transmembrane</keyword>
<feature type="transmembrane region" description="Helical" evidence="1">
    <location>
        <begin position="137"/>
        <end position="153"/>
    </location>
</feature>
<evidence type="ECO:0000313" key="2">
    <source>
        <dbReference type="EMBL" id="GFT35812.1"/>
    </source>
</evidence>
<gene>
    <name evidence="2" type="primary">AVEN_238246_1</name>
    <name evidence="2" type="ORF">NPIL_422701</name>
</gene>
<accession>A0A8X6NWQ0</accession>
<keyword evidence="3" id="KW-1185">Reference proteome</keyword>
<name>A0A8X6NWQ0_NEPPI</name>
<sequence>MTFFRWTGFIEELNQKIRHIFASQVLDILLLVLCVDLSISMIARMDSTDLKSVIAFIFCYISSAVAWYAMRYKRKDINSLLESLKRINSTFNDKAINVLVFVDCCLPVIFAAIYTYAMSETEVLSSYSYGFDLKHYWVARILIIVKIYFYYVLYPSTTNIVALFYASLCWCCSVHINMLTKEIDQHLTDLFVLSEQVNILKRKKNNCDILNNIQDVFSVPIFFIILANVFMCSAITGGLLIRNDRKIPLPMRLGLTYYLMNAILCVFITLWIAGRVPIEIKKFKDTFYKKAQERLLLRIANTEELQLKIDFINEPYFELTGFDILPIRRSTIFALIGTLFTYTVLVINTDAT</sequence>
<evidence type="ECO:0000313" key="3">
    <source>
        <dbReference type="Proteomes" id="UP000887013"/>
    </source>
</evidence>
<feature type="transmembrane region" description="Helical" evidence="1">
    <location>
        <begin position="253"/>
        <end position="273"/>
    </location>
</feature>
<feature type="transmembrane region" description="Helical" evidence="1">
    <location>
        <begin position="53"/>
        <end position="70"/>
    </location>
</feature>
<keyword evidence="1" id="KW-0472">Membrane</keyword>
<proteinExistence type="predicted"/>
<feature type="transmembrane region" description="Helical" evidence="1">
    <location>
        <begin position="327"/>
        <end position="347"/>
    </location>
</feature>
<feature type="transmembrane region" description="Helical" evidence="1">
    <location>
        <begin position="221"/>
        <end position="241"/>
    </location>
</feature>
<dbReference type="AlphaFoldDB" id="A0A8X6NWQ0"/>
<protein>
    <recommendedName>
        <fullName evidence="4">Gustatory receptor</fullName>
    </recommendedName>
</protein>